<dbReference type="InterPro" id="IPR001313">
    <property type="entry name" value="Pumilio_RNA-bd_rpt"/>
</dbReference>
<dbReference type="GO" id="GO:0000447">
    <property type="term" value="P:endonucleolytic cleavage in ITS1 to separate SSU-rRNA from 5.8S rRNA and LSU-rRNA from tricistronic rRNA transcript (SSU-rRNA, 5.8S rRNA, LSU-rRNA)"/>
    <property type="evidence" value="ECO:0007669"/>
    <property type="project" value="TreeGrafter"/>
</dbReference>
<dbReference type="SUPFAM" id="SSF48371">
    <property type="entry name" value="ARM repeat"/>
    <property type="match status" value="1"/>
</dbReference>
<comment type="function">
    <text evidence="4">RNA-binding nucleolar protein required for pre-rRNA processing. Involved in production of 18S rRNA and assembly of small ribosomal subunit.</text>
</comment>
<evidence type="ECO:0000256" key="2">
    <source>
        <dbReference type="ARBA" id="ARBA00016427"/>
    </source>
</evidence>
<dbReference type="EMBL" id="JAKWBI020000050">
    <property type="protein sequence ID" value="KAJ2904581.1"/>
    <property type="molecule type" value="Genomic_DNA"/>
</dbReference>
<feature type="compositionally biased region" description="Polar residues" evidence="7">
    <location>
        <begin position="706"/>
        <end position="715"/>
    </location>
</feature>
<dbReference type="InterPro" id="IPR040000">
    <property type="entry name" value="NOP9"/>
</dbReference>
<proteinExistence type="predicted"/>
<evidence type="ECO:0000256" key="5">
    <source>
        <dbReference type="ARBA" id="ARBA00030932"/>
    </source>
</evidence>
<evidence type="ECO:0000313" key="8">
    <source>
        <dbReference type="EMBL" id="KAJ2904581.1"/>
    </source>
</evidence>
<gene>
    <name evidence="8" type="ORF">MKZ38_007780</name>
</gene>
<dbReference type="PANTHER" id="PTHR13102:SF0">
    <property type="entry name" value="NUCLEOLAR PROTEIN 9"/>
    <property type="match status" value="1"/>
</dbReference>
<evidence type="ECO:0000256" key="1">
    <source>
        <dbReference type="ARBA" id="ARBA00004604"/>
    </source>
</evidence>
<dbReference type="SMART" id="SM00025">
    <property type="entry name" value="Pumilio"/>
    <property type="match status" value="5"/>
</dbReference>
<dbReference type="GO" id="GO:0000056">
    <property type="term" value="P:ribosomal small subunit export from nucleus"/>
    <property type="evidence" value="ECO:0007669"/>
    <property type="project" value="TreeGrafter"/>
</dbReference>
<protein>
    <recommendedName>
        <fullName evidence="2">Nucleolar protein 9</fullName>
    </recommendedName>
    <alternativeName>
        <fullName evidence="5 6">Pumilio domain-containing protein NOP9</fullName>
    </alternativeName>
</protein>
<evidence type="ECO:0000256" key="4">
    <source>
        <dbReference type="ARBA" id="ARBA00024893"/>
    </source>
</evidence>
<organism evidence="8 9">
    <name type="scientific">Zalerion maritima</name>
    <dbReference type="NCBI Taxonomy" id="339359"/>
    <lineage>
        <taxon>Eukaryota</taxon>
        <taxon>Fungi</taxon>
        <taxon>Dikarya</taxon>
        <taxon>Ascomycota</taxon>
        <taxon>Pezizomycotina</taxon>
        <taxon>Sordariomycetes</taxon>
        <taxon>Lulworthiomycetidae</taxon>
        <taxon>Lulworthiales</taxon>
        <taxon>Lulworthiaceae</taxon>
        <taxon>Zalerion</taxon>
    </lineage>
</organism>
<sequence length="835" mass="93046">MPKKRSKRNEIREERKRKRQEREDEQETTQAPQSNKPDKKRRIDSISGEVPTTYPEDEDVFLAGAAQPEAEYFGQLDDSETSTFHHIDSTLRDHDSLATSADVEGHVEMAFSYADGKELKLACSQSFSRFLERLIWLSNTEQKKSLLKKFAGHYMSLLQHRFASHICETLFTACAPVVEEEMKTGFVETEATTAVDEEGKEVEVTGVESMETLFLATLDEMEGHLDFLLTDRFGSHTLRVLLLILSGRPLAEEGGRGRNNNVVHSKSKEDVTKDITVQREWMKETRRVPESFGLAASKIIEDSTGGMDTTTLRVMARHPIGNPTLQLLLDLDILLTKDTKNKKDESEGGPILLATMLPGAPKSLSDPESAATDFVKTLIFDQLGSRLLEVLIAKCPGKIFKPIFSSILKPRMDTYVKNETAAYTIMKALCRLNKADLEESFEIIEPLVPILAQKHRYNMVTTLFERCNARGCQPQIERLTAKLSETYGWGYDKIIPNLFLLSDKDDASSTTTTDNKKQTLDSSDPPSLPKPRISILPHAANLANSMLSISGKPRKAIQTSLSKLSRGALLSFSTESAPTAAVVVKALQVPPEPNPKPSPGRGALKSPRGPHKLLFASLTTPATQIMTLALSKHGHNVLNAIAAVPMFEIPFHMKQNVVSVLAQHEDELRASKEGRRVWYAWNGVLYTRNLGAWCREMKRVGLDGTTVGSGTQNGSEEGEDNGGVSNKGHTAGGAECQGKKLRPIDLAMMRAAKANREGDMDKKKRDRKERRKSMPLEEESGVVNEQSQSENDDVKNGESKAERKDRKRKEKKERRKAEQMEEEISHVPVEVNVKS</sequence>
<feature type="compositionally biased region" description="Basic residues" evidence="7">
    <location>
        <begin position="805"/>
        <end position="814"/>
    </location>
</feature>
<comment type="subcellular location">
    <subcellularLocation>
        <location evidence="1">Nucleus</location>
        <location evidence="1">Nucleolus</location>
    </subcellularLocation>
</comment>
<dbReference type="PANTHER" id="PTHR13102">
    <property type="entry name" value="NUCLEOLAR PROTEIN 9"/>
    <property type="match status" value="1"/>
</dbReference>
<dbReference type="GO" id="GO:0030686">
    <property type="term" value="C:90S preribosome"/>
    <property type="evidence" value="ECO:0007669"/>
    <property type="project" value="TreeGrafter"/>
</dbReference>
<dbReference type="AlphaFoldDB" id="A0AAD5WVV2"/>
<dbReference type="Proteomes" id="UP001201980">
    <property type="component" value="Unassembled WGS sequence"/>
</dbReference>
<dbReference type="GO" id="GO:0005730">
    <property type="term" value="C:nucleolus"/>
    <property type="evidence" value="ECO:0007669"/>
    <property type="project" value="UniProtKB-SubCell"/>
</dbReference>
<dbReference type="GO" id="GO:0003723">
    <property type="term" value="F:RNA binding"/>
    <property type="evidence" value="ECO:0007669"/>
    <property type="project" value="InterPro"/>
</dbReference>
<evidence type="ECO:0000256" key="3">
    <source>
        <dbReference type="ARBA" id="ARBA00022737"/>
    </source>
</evidence>
<feature type="compositionally biased region" description="Basic and acidic residues" evidence="7">
    <location>
        <begin position="792"/>
        <end position="804"/>
    </location>
</feature>
<feature type="region of interest" description="Disordered" evidence="7">
    <location>
        <begin position="506"/>
        <end position="533"/>
    </location>
</feature>
<evidence type="ECO:0000256" key="6">
    <source>
        <dbReference type="ARBA" id="ARBA00031929"/>
    </source>
</evidence>
<name>A0AAD5WVV2_9PEZI</name>
<dbReference type="GO" id="GO:0000472">
    <property type="term" value="P:endonucleolytic cleavage to generate mature 5'-end of SSU-rRNA from (SSU-rRNA, 5.8S rRNA, LSU-rRNA)"/>
    <property type="evidence" value="ECO:0007669"/>
    <property type="project" value="TreeGrafter"/>
</dbReference>
<feature type="compositionally biased region" description="Basic residues" evidence="7">
    <location>
        <begin position="764"/>
        <end position="773"/>
    </location>
</feature>
<feature type="compositionally biased region" description="Basic and acidic residues" evidence="7">
    <location>
        <begin position="815"/>
        <end position="825"/>
    </location>
</feature>
<dbReference type="InterPro" id="IPR011989">
    <property type="entry name" value="ARM-like"/>
</dbReference>
<dbReference type="InterPro" id="IPR016024">
    <property type="entry name" value="ARM-type_fold"/>
</dbReference>
<evidence type="ECO:0000313" key="9">
    <source>
        <dbReference type="Proteomes" id="UP001201980"/>
    </source>
</evidence>
<dbReference type="Gene3D" id="1.25.10.10">
    <property type="entry name" value="Leucine-rich Repeat Variant"/>
    <property type="match status" value="2"/>
</dbReference>
<accession>A0AAD5WVV2</accession>
<comment type="caution">
    <text evidence="8">The sequence shown here is derived from an EMBL/GenBank/DDBJ whole genome shotgun (WGS) entry which is preliminary data.</text>
</comment>
<feature type="region of interest" description="Disordered" evidence="7">
    <location>
        <begin position="704"/>
        <end position="835"/>
    </location>
</feature>
<feature type="compositionally biased region" description="Basic and acidic residues" evidence="7">
    <location>
        <begin position="754"/>
        <end position="763"/>
    </location>
</feature>
<evidence type="ECO:0000256" key="7">
    <source>
        <dbReference type="SAM" id="MobiDB-lite"/>
    </source>
</evidence>
<reference evidence="8" key="1">
    <citation type="submission" date="2022-07" db="EMBL/GenBank/DDBJ databases">
        <title>Draft genome sequence of Zalerion maritima ATCC 34329, a (micro)plastics degrading marine fungus.</title>
        <authorList>
            <person name="Paco A."/>
            <person name="Goncalves M.F.M."/>
            <person name="Rocha-Santos T.A.P."/>
            <person name="Alves A."/>
        </authorList>
    </citation>
    <scope>NUCLEOTIDE SEQUENCE</scope>
    <source>
        <strain evidence="8">ATCC 34329</strain>
    </source>
</reference>
<dbReference type="GO" id="GO:0030688">
    <property type="term" value="C:preribosome, small subunit precursor"/>
    <property type="evidence" value="ECO:0007669"/>
    <property type="project" value="TreeGrafter"/>
</dbReference>
<keyword evidence="3" id="KW-0677">Repeat</keyword>
<keyword evidence="9" id="KW-1185">Reference proteome</keyword>
<dbReference type="GO" id="GO:0000480">
    <property type="term" value="P:endonucleolytic cleavage in 5'-ETS of tricistronic rRNA transcript (SSU-rRNA, 5.8S rRNA, LSU-rRNA)"/>
    <property type="evidence" value="ECO:0007669"/>
    <property type="project" value="TreeGrafter"/>
</dbReference>
<feature type="region of interest" description="Disordered" evidence="7">
    <location>
        <begin position="1"/>
        <end position="55"/>
    </location>
</feature>
<dbReference type="Pfam" id="PF22493">
    <property type="entry name" value="PUF_NOP9"/>
    <property type="match status" value="1"/>
</dbReference>